<dbReference type="InterPro" id="IPR011993">
    <property type="entry name" value="PH-like_dom_sf"/>
</dbReference>
<accession>A0A8T2UL21</accession>
<sequence>MLNSMLFGDHTSKQPEPDGSHTSEEHEPKPFPAELKTSTAVHCWSVDDVVNWLENNVPFEDERLQECLEAFQNEGIDGLRFLALQRDSPACSTITDSEWHLLDSARDRLLTKIGSYTVPSESHLSSPFSSPRSSREDVPEDPSVSYYRPVRLNGSKSLTLSRSNKKLSIVKSSLKYLSLSSRHLWSSASKKHEQAKSSTMEVTSLQDEIHTAEERETALKAKLEHLDDILRTAQLANYLYTRMRWTPLPGELPVEDADVDDWLQRFLVLEGATIFFYPQAAELRPEGAILFSEIADVGAISGKIQHDEETLTWFGFHVTTTEGLRLECATPLKLQAELWMSLIQSVLADKKAQERN</sequence>
<protein>
    <recommendedName>
        <fullName evidence="5">SAM domain-containing protein</fullName>
    </recommendedName>
</protein>
<dbReference type="EMBL" id="CM035412">
    <property type="protein sequence ID" value="KAH7432999.1"/>
    <property type="molecule type" value="Genomic_DNA"/>
</dbReference>
<evidence type="ECO:0000256" key="2">
    <source>
        <dbReference type="SAM" id="MobiDB-lite"/>
    </source>
</evidence>
<dbReference type="Gene3D" id="2.30.29.30">
    <property type="entry name" value="Pleckstrin-homology domain (PH domain)/Phosphotyrosine-binding domain (PTB)"/>
    <property type="match status" value="1"/>
</dbReference>
<dbReference type="AlphaFoldDB" id="A0A8T2UL21"/>
<dbReference type="Proteomes" id="UP000825935">
    <property type="component" value="Chromosome 7"/>
</dbReference>
<evidence type="ECO:0008006" key="5">
    <source>
        <dbReference type="Google" id="ProtNLM"/>
    </source>
</evidence>
<name>A0A8T2UL21_CERRI</name>
<dbReference type="Gene3D" id="1.10.150.50">
    <property type="entry name" value="Transcription Factor, Ets-1"/>
    <property type="match status" value="1"/>
</dbReference>
<keyword evidence="1" id="KW-0175">Coiled coil</keyword>
<keyword evidence="4" id="KW-1185">Reference proteome</keyword>
<dbReference type="PANTHER" id="PTHR34837">
    <property type="entry name" value="OS05G0595500 PROTEIN"/>
    <property type="match status" value="1"/>
</dbReference>
<reference evidence="3" key="1">
    <citation type="submission" date="2021-08" db="EMBL/GenBank/DDBJ databases">
        <title>WGS assembly of Ceratopteris richardii.</title>
        <authorList>
            <person name="Marchant D.B."/>
            <person name="Chen G."/>
            <person name="Jenkins J."/>
            <person name="Shu S."/>
            <person name="Leebens-Mack J."/>
            <person name="Grimwood J."/>
            <person name="Schmutz J."/>
            <person name="Soltis P."/>
            <person name="Soltis D."/>
            <person name="Chen Z.-H."/>
        </authorList>
    </citation>
    <scope>NUCLEOTIDE SEQUENCE</scope>
    <source>
        <strain evidence="3">Whitten #5841</strain>
        <tissue evidence="3">Leaf</tissue>
    </source>
</reference>
<feature type="coiled-coil region" evidence="1">
    <location>
        <begin position="195"/>
        <end position="222"/>
    </location>
</feature>
<evidence type="ECO:0000313" key="3">
    <source>
        <dbReference type="EMBL" id="KAH7432999.1"/>
    </source>
</evidence>
<gene>
    <name evidence="3" type="ORF">KP509_07G049800</name>
</gene>
<comment type="caution">
    <text evidence="3">The sequence shown here is derived from an EMBL/GenBank/DDBJ whole genome shotgun (WGS) entry which is preliminary data.</text>
</comment>
<feature type="region of interest" description="Disordered" evidence="2">
    <location>
        <begin position="119"/>
        <end position="147"/>
    </location>
</feature>
<feature type="region of interest" description="Disordered" evidence="2">
    <location>
        <begin position="1"/>
        <end position="31"/>
    </location>
</feature>
<feature type="compositionally biased region" description="Basic and acidic residues" evidence="2">
    <location>
        <begin position="10"/>
        <end position="29"/>
    </location>
</feature>
<dbReference type="SUPFAM" id="SSF50729">
    <property type="entry name" value="PH domain-like"/>
    <property type="match status" value="1"/>
</dbReference>
<dbReference type="EMBL" id="CM035412">
    <property type="protein sequence ID" value="KAH7433000.1"/>
    <property type="molecule type" value="Genomic_DNA"/>
</dbReference>
<evidence type="ECO:0000313" key="4">
    <source>
        <dbReference type="Proteomes" id="UP000825935"/>
    </source>
</evidence>
<dbReference type="OrthoDB" id="1676529at2759"/>
<dbReference type="OMA" id="EQDSECH"/>
<dbReference type="InterPro" id="IPR013761">
    <property type="entry name" value="SAM/pointed_sf"/>
</dbReference>
<feature type="compositionally biased region" description="Low complexity" evidence="2">
    <location>
        <begin position="119"/>
        <end position="132"/>
    </location>
</feature>
<organism evidence="3 4">
    <name type="scientific">Ceratopteris richardii</name>
    <name type="common">Triangle waterfern</name>
    <dbReference type="NCBI Taxonomy" id="49495"/>
    <lineage>
        <taxon>Eukaryota</taxon>
        <taxon>Viridiplantae</taxon>
        <taxon>Streptophyta</taxon>
        <taxon>Embryophyta</taxon>
        <taxon>Tracheophyta</taxon>
        <taxon>Polypodiopsida</taxon>
        <taxon>Polypodiidae</taxon>
        <taxon>Polypodiales</taxon>
        <taxon>Pteridineae</taxon>
        <taxon>Pteridaceae</taxon>
        <taxon>Parkerioideae</taxon>
        <taxon>Ceratopteris</taxon>
    </lineage>
</organism>
<dbReference type="SUPFAM" id="SSF47769">
    <property type="entry name" value="SAM/Pointed domain"/>
    <property type="match status" value="1"/>
</dbReference>
<dbReference type="PANTHER" id="PTHR34837:SF2">
    <property type="entry name" value="OS05G0595500 PROTEIN"/>
    <property type="match status" value="1"/>
</dbReference>
<proteinExistence type="predicted"/>
<evidence type="ECO:0000256" key="1">
    <source>
        <dbReference type="SAM" id="Coils"/>
    </source>
</evidence>